<organism evidence="2 3">
    <name type="scientific">Morus notabilis</name>
    <dbReference type="NCBI Taxonomy" id="981085"/>
    <lineage>
        <taxon>Eukaryota</taxon>
        <taxon>Viridiplantae</taxon>
        <taxon>Streptophyta</taxon>
        <taxon>Embryophyta</taxon>
        <taxon>Tracheophyta</taxon>
        <taxon>Spermatophyta</taxon>
        <taxon>Magnoliopsida</taxon>
        <taxon>eudicotyledons</taxon>
        <taxon>Gunneridae</taxon>
        <taxon>Pentapetalae</taxon>
        <taxon>rosids</taxon>
        <taxon>fabids</taxon>
        <taxon>Rosales</taxon>
        <taxon>Moraceae</taxon>
        <taxon>Moreae</taxon>
        <taxon>Morus</taxon>
    </lineage>
</organism>
<name>W9QVB2_9ROSA</name>
<dbReference type="Proteomes" id="UP000030645">
    <property type="component" value="Unassembled WGS sequence"/>
</dbReference>
<protein>
    <recommendedName>
        <fullName evidence="4">DUF4050 domain-containing protein</fullName>
    </recommendedName>
</protein>
<evidence type="ECO:0000313" key="3">
    <source>
        <dbReference type="Proteomes" id="UP000030645"/>
    </source>
</evidence>
<gene>
    <name evidence="2" type="ORF">L484_003787</name>
</gene>
<keyword evidence="3" id="KW-1185">Reference proteome</keyword>
<evidence type="ECO:0000313" key="2">
    <source>
        <dbReference type="EMBL" id="EXB39148.1"/>
    </source>
</evidence>
<sequence length="270" mass="29959">MVTTLNYSITAWISHFLACMGGCFGCCTKSTPVIAVDEPSKGLRIQGRSVKKPTVSDDFWSSSTCDLDNSTAISQRSISSISMSNQTVNHGGVTSLLLWNQSRLQWTGGSRSRSQTKQSRERRLRRGSILATGNQIFQALYPSNCSFNPEPLNDRKERKVDVNCLSSVCGNSVELGTAGAVFPQPSRGYGSGWEKQFISSRRGEIISCSTYFAPNRYRGNGEDGKPCRRILNAASPRKWRSMGQWFAVFGKPVIPTRFTILHTADYDTYH</sequence>
<evidence type="ECO:0008006" key="4">
    <source>
        <dbReference type="Google" id="ProtNLM"/>
    </source>
</evidence>
<dbReference type="EMBL" id="KE343712">
    <property type="protein sequence ID" value="EXB39148.1"/>
    <property type="molecule type" value="Genomic_DNA"/>
</dbReference>
<dbReference type="eggNOG" id="ENOG502RYC9">
    <property type="taxonomic scope" value="Eukaryota"/>
</dbReference>
<proteinExistence type="predicted"/>
<dbReference type="PANTHER" id="PTHR33373:SF13">
    <property type="entry name" value="DUF4050 DOMAIN-CONTAINING PROTEIN"/>
    <property type="match status" value="1"/>
</dbReference>
<dbReference type="PANTHER" id="PTHR33373">
    <property type="entry name" value="OS07G0479600 PROTEIN"/>
    <property type="match status" value="1"/>
</dbReference>
<accession>W9QVB2</accession>
<dbReference type="STRING" id="981085.W9QVB2"/>
<reference evidence="3" key="1">
    <citation type="submission" date="2013-01" db="EMBL/GenBank/DDBJ databases">
        <title>Draft Genome Sequence of a Mulberry Tree, Morus notabilis C.K. Schneid.</title>
        <authorList>
            <person name="He N."/>
            <person name="Zhao S."/>
        </authorList>
    </citation>
    <scope>NUCLEOTIDE SEQUENCE</scope>
</reference>
<dbReference type="AlphaFoldDB" id="W9QVB2"/>
<evidence type="ECO:0000256" key="1">
    <source>
        <dbReference type="SAM" id="SignalP"/>
    </source>
</evidence>
<keyword evidence="1" id="KW-0732">Signal</keyword>
<feature type="signal peptide" evidence="1">
    <location>
        <begin position="1"/>
        <end position="25"/>
    </location>
</feature>
<feature type="chain" id="PRO_5004928953" description="DUF4050 domain-containing protein" evidence="1">
    <location>
        <begin position="26"/>
        <end position="270"/>
    </location>
</feature>